<evidence type="ECO:0000313" key="3">
    <source>
        <dbReference type="Proteomes" id="UP000241769"/>
    </source>
</evidence>
<feature type="region of interest" description="Disordered" evidence="1">
    <location>
        <begin position="1"/>
        <end position="42"/>
    </location>
</feature>
<dbReference type="InParanoid" id="A0A2P6N2G4"/>
<accession>A0A2P6N2G4</accession>
<evidence type="ECO:0000256" key="1">
    <source>
        <dbReference type="SAM" id="MobiDB-lite"/>
    </source>
</evidence>
<protein>
    <submittedName>
        <fullName evidence="2">Uncharacterized protein</fullName>
    </submittedName>
</protein>
<gene>
    <name evidence="2" type="ORF">PROFUN_13933</name>
</gene>
<dbReference type="AlphaFoldDB" id="A0A2P6N2G4"/>
<evidence type="ECO:0000313" key="2">
    <source>
        <dbReference type="EMBL" id="PRP78131.1"/>
    </source>
</evidence>
<name>A0A2P6N2G4_9EUKA</name>
<reference evidence="2 3" key="1">
    <citation type="journal article" date="2018" name="Genome Biol. Evol.">
        <title>Multiple Roots of Fruiting Body Formation in Amoebozoa.</title>
        <authorList>
            <person name="Hillmann F."/>
            <person name="Forbes G."/>
            <person name="Novohradska S."/>
            <person name="Ferling I."/>
            <person name="Riege K."/>
            <person name="Groth M."/>
            <person name="Westermann M."/>
            <person name="Marz M."/>
            <person name="Spaller T."/>
            <person name="Winckler T."/>
            <person name="Schaap P."/>
            <person name="Glockner G."/>
        </authorList>
    </citation>
    <scope>NUCLEOTIDE SEQUENCE [LARGE SCALE GENOMIC DNA]</scope>
    <source>
        <strain evidence="2 3">Jena</strain>
    </source>
</reference>
<dbReference type="Proteomes" id="UP000241769">
    <property type="component" value="Unassembled WGS sequence"/>
</dbReference>
<organism evidence="2 3">
    <name type="scientific">Planoprotostelium fungivorum</name>
    <dbReference type="NCBI Taxonomy" id="1890364"/>
    <lineage>
        <taxon>Eukaryota</taxon>
        <taxon>Amoebozoa</taxon>
        <taxon>Evosea</taxon>
        <taxon>Variosea</taxon>
        <taxon>Cavosteliida</taxon>
        <taxon>Cavosteliaceae</taxon>
        <taxon>Planoprotostelium</taxon>
    </lineage>
</organism>
<dbReference type="EMBL" id="MDYQ01000239">
    <property type="protein sequence ID" value="PRP78131.1"/>
    <property type="molecule type" value="Genomic_DNA"/>
</dbReference>
<proteinExistence type="predicted"/>
<comment type="caution">
    <text evidence="2">The sequence shown here is derived from an EMBL/GenBank/DDBJ whole genome shotgun (WGS) entry which is preliminary data.</text>
</comment>
<keyword evidence="3" id="KW-1185">Reference proteome</keyword>
<sequence>MVYHTGHKNNAQGRWYRGGQTGSNPHHPDSVRCTRCPDSAKI</sequence>